<dbReference type="EMBL" id="KQ947418">
    <property type="protein sequence ID" value="KUJ15352.1"/>
    <property type="molecule type" value="Genomic_DNA"/>
</dbReference>
<proteinExistence type="inferred from homology"/>
<dbReference type="Gene3D" id="3.40.50.720">
    <property type="entry name" value="NAD(P)-binding Rossmann-like Domain"/>
    <property type="match status" value="1"/>
</dbReference>
<dbReference type="InParanoid" id="A0A194X6B3"/>
<dbReference type="InterPro" id="IPR002347">
    <property type="entry name" value="SDR_fam"/>
</dbReference>
<accession>A0A194X6B3</accession>
<reference evidence="3 4" key="1">
    <citation type="submission" date="2015-10" db="EMBL/GenBank/DDBJ databases">
        <title>Full genome of DAOMC 229536 Phialocephala scopiformis, a fungal endophyte of spruce producing the potent anti-insectan compound rugulosin.</title>
        <authorList>
            <consortium name="DOE Joint Genome Institute"/>
            <person name="Walker A.K."/>
            <person name="Frasz S.L."/>
            <person name="Seifert K.A."/>
            <person name="Miller J.D."/>
            <person name="Mondo S.J."/>
            <person name="Labutti K."/>
            <person name="Lipzen A."/>
            <person name="Dockter R."/>
            <person name="Kennedy M."/>
            <person name="Grigoriev I.V."/>
            <person name="Spatafora J.W."/>
        </authorList>
    </citation>
    <scope>NUCLEOTIDE SEQUENCE [LARGE SCALE GENOMIC DNA]</scope>
    <source>
        <strain evidence="3 4">CBS 120377</strain>
    </source>
</reference>
<sequence length="166" mass="17763">MDTEAVGKHSHTYSFIDPEKFKGTLKGKVALVIGAGRGIGRAITIALAQAGASIACVSRTQTEIDQVVEFIIKVFGSQAMAVAADVAMPEAPKVILNKVHALLGAVDMLVNNAGIFRYNTLEHEKDFETWWWVVGGRSQPSRSCGNGACCPAIDVIAEYGNDHIYG</sequence>
<dbReference type="PRINTS" id="PR00081">
    <property type="entry name" value="GDHRDH"/>
</dbReference>
<dbReference type="RefSeq" id="XP_018069707.1">
    <property type="nucleotide sequence ID" value="XM_018218532.1"/>
</dbReference>
<name>A0A194X6B3_MOLSC</name>
<evidence type="ECO:0000256" key="2">
    <source>
        <dbReference type="ARBA" id="ARBA00023002"/>
    </source>
</evidence>
<gene>
    <name evidence="3" type="ORF">LY89DRAFT_719919</name>
</gene>
<keyword evidence="2" id="KW-0560">Oxidoreductase</keyword>
<dbReference type="SUPFAM" id="SSF51735">
    <property type="entry name" value="NAD(P)-binding Rossmann-fold domains"/>
    <property type="match status" value="1"/>
</dbReference>
<dbReference type="Proteomes" id="UP000070700">
    <property type="component" value="Unassembled WGS sequence"/>
</dbReference>
<keyword evidence="4" id="KW-1185">Reference proteome</keyword>
<comment type="similarity">
    <text evidence="1">Belongs to the short-chain dehydrogenases/reductases (SDR) family.</text>
</comment>
<dbReference type="PANTHER" id="PTHR43669:SF3">
    <property type="entry name" value="ALCOHOL DEHYDROGENASE, PUTATIVE (AFU_ORTHOLOGUE AFUA_3G03445)-RELATED"/>
    <property type="match status" value="1"/>
</dbReference>
<organism evidence="3 4">
    <name type="scientific">Mollisia scopiformis</name>
    <name type="common">Conifer needle endophyte fungus</name>
    <name type="synonym">Phialocephala scopiformis</name>
    <dbReference type="NCBI Taxonomy" id="149040"/>
    <lineage>
        <taxon>Eukaryota</taxon>
        <taxon>Fungi</taxon>
        <taxon>Dikarya</taxon>
        <taxon>Ascomycota</taxon>
        <taxon>Pezizomycotina</taxon>
        <taxon>Leotiomycetes</taxon>
        <taxon>Helotiales</taxon>
        <taxon>Mollisiaceae</taxon>
        <taxon>Mollisia</taxon>
    </lineage>
</organism>
<dbReference type="GO" id="GO:0016491">
    <property type="term" value="F:oxidoreductase activity"/>
    <property type="evidence" value="ECO:0007669"/>
    <property type="project" value="UniProtKB-KW"/>
</dbReference>
<dbReference type="GeneID" id="28828258"/>
<dbReference type="AlphaFoldDB" id="A0A194X6B3"/>
<evidence type="ECO:0000313" key="3">
    <source>
        <dbReference type="EMBL" id="KUJ15352.1"/>
    </source>
</evidence>
<dbReference type="OrthoDB" id="1933717at2759"/>
<dbReference type="KEGG" id="psco:LY89DRAFT_719919"/>
<evidence type="ECO:0000256" key="1">
    <source>
        <dbReference type="ARBA" id="ARBA00006484"/>
    </source>
</evidence>
<dbReference type="PANTHER" id="PTHR43669">
    <property type="entry name" value="5-KETO-D-GLUCONATE 5-REDUCTASE"/>
    <property type="match status" value="1"/>
</dbReference>
<dbReference type="InterPro" id="IPR036291">
    <property type="entry name" value="NAD(P)-bd_dom_sf"/>
</dbReference>
<evidence type="ECO:0000313" key="4">
    <source>
        <dbReference type="Proteomes" id="UP000070700"/>
    </source>
</evidence>
<dbReference type="Pfam" id="PF00106">
    <property type="entry name" value="adh_short"/>
    <property type="match status" value="1"/>
</dbReference>
<protein>
    <submittedName>
        <fullName evidence="3">NAD(P)-binding protein</fullName>
    </submittedName>
</protein>